<feature type="signal peptide" evidence="9">
    <location>
        <begin position="1"/>
        <end position="20"/>
    </location>
</feature>
<keyword evidence="5" id="KW-0677">Repeat</keyword>
<protein>
    <recommendedName>
        <fullName evidence="8">Outer membrane protein assembly factor BamA</fullName>
    </recommendedName>
</protein>
<comment type="subcellular location">
    <subcellularLocation>
        <location evidence="1">Membrane</location>
    </subcellularLocation>
</comment>
<organism evidence="11 12">
    <name type="scientific">Parabacteroides distasonis</name>
    <dbReference type="NCBI Taxonomy" id="823"/>
    <lineage>
        <taxon>Bacteria</taxon>
        <taxon>Pseudomonadati</taxon>
        <taxon>Bacteroidota</taxon>
        <taxon>Bacteroidia</taxon>
        <taxon>Bacteroidales</taxon>
        <taxon>Tannerellaceae</taxon>
        <taxon>Parabacteroides</taxon>
    </lineage>
</organism>
<name>A0A3L7ZSH1_PARDI</name>
<reference evidence="11 12" key="1">
    <citation type="submission" date="2018-09" db="EMBL/GenBank/DDBJ databases">
        <title>Murine metabolic-syndrome-specific gut microbial biobank.</title>
        <authorList>
            <person name="Liu C."/>
        </authorList>
    </citation>
    <scope>NUCLEOTIDE SEQUENCE [LARGE SCALE GENOMIC DNA]</scope>
    <source>
        <strain evidence="11 12">8-P5</strain>
    </source>
</reference>
<dbReference type="InterPro" id="IPR039910">
    <property type="entry name" value="D15-like"/>
</dbReference>
<keyword evidence="7" id="KW-0998">Cell outer membrane</keyword>
<evidence type="ECO:0000313" key="11">
    <source>
        <dbReference type="EMBL" id="RLT74805.1"/>
    </source>
</evidence>
<dbReference type="Proteomes" id="UP000278164">
    <property type="component" value="Unassembled WGS sequence"/>
</dbReference>
<dbReference type="InterPro" id="IPR023707">
    <property type="entry name" value="OM_assembly_BamA"/>
</dbReference>
<dbReference type="OrthoDB" id="9802086at2"/>
<evidence type="ECO:0000256" key="4">
    <source>
        <dbReference type="ARBA" id="ARBA00022729"/>
    </source>
</evidence>
<feature type="chain" id="PRO_5018128343" description="Outer membrane protein assembly factor BamA" evidence="9">
    <location>
        <begin position="21"/>
        <end position="905"/>
    </location>
</feature>
<dbReference type="AlphaFoldDB" id="A0A3L7ZSH1"/>
<sequence length="905" mass="102961">MYKRIVLFFICLGFACGAFAQEIDTTQVEAPAEVPVISYSLAAKKYKIADIKITGIKNYDDFVLIGFSGLSVGDEITVPGEEITTAVKRFWKHGLFSDVKILATKIEGDQIWLEIQLKQRPRISQVNYHGIKKGEREDLEAKLGLKKGFQVTPNVMDRAKIVIQKFFDGKGFKNVDVEIEQKDDPANEGEVIVDINIDKNEKTKIHRIYFEGNEKLTARELKKAMKKTNEKFSLPNDWKTSILEMFSTKKFTTEEYENDKKNIIAKYNEHGYRDAVLLFDSVANFDEKKVDIFLKVDEGEKYYLKDIRFVGNTQYSTDYLMAVLGMKAGEVYNQKKLNERLSTDEDAVSNVYFNNGYLFFNADPVEVDVANDSISLEIRIQEGPQATINRIIINGNDRLYEDIVRRELRTKPGMLFSRDDLMRSVRELAQMGHFDPENMNPVPLPDPENGTVDIEYNLVSKANDQIEFSAGWGQTGVIGKLSLKFTNFSMKNFLNPKTYKGIIPQGEGQTLTLSGQTNGRYYQAYSISFMDPWFGGKRPNTLSVSAYFSKQTDISSNYLSNSGYGYGYPGYGYGYPGYGYGYPGYGYGYPGYGYGSNYHGNYGYNNSYEYAYDPDKSIMMFGLAAGYGKRLNWPDDYFQFMATLNYQLYMMHDWDYFLVNNGNCHNINLELMLQRNSIDNPLYTRKGSQFMLSVAATPPYSLFDNKDYGAMSSSDPDKYKFIEYHKWKFKAKIFSPLAPLTVKRTPVLMTRVEYGFLGTYNKDKKSPFETFYMGGDGMSGYSSTYAQETIGLRGYENGSIAGNGGYNSYGYAYSRLAMELRYPFLLEPSSTIYGLVFVEAGNAWTDLKNFNPFNLKRSAGVGVRIFLPMIGLMGLDWAYGFDSPNYPVGSKRSGSNLHFIIGQEF</sequence>
<accession>A0A3L7ZSH1</accession>
<dbReference type="PIRSF" id="PIRSF006076">
    <property type="entry name" value="OM_assembly_OMP85"/>
    <property type="match status" value="1"/>
</dbReference>
<dbReference type="Pfam" id="PF01103">
    <property type="entry name" value="Omp85"/>
    <property type="match status" value="1"/>
</dbReference>
<evidence type="ECO:0000256" key="5">
    <source>
        <dbReference type="ARBA" id="ARBA00022737"/>
    </source>
</evidence>
<keyword evidence="3" id="KW-0812">Transmembrane</keyword>
<dbReference type="InterPro" id="IPR010827">
    <property type="entry name" value="BamA/TamA_POTRA"/>
</dbReference>
<feature type="domain" description="POTRA" evidence="10">
    <location>
        <begin position="386"/>
        <end position="461"/>
    </location>
</feature>
<dbReference type="PANTHER" id="PTHR12815:SF47">
    <property type="entry name" value="TRANSLOCATION AND ASSEMBLY MODULE SUBUNIT TAMA"/>
    <property type="match status" value="1"/>
</dbReference>
<dbReference type="PANTHER" id="PTHR12815">
    <property type="entry name" value="SORTING AND ASSEMBLY MACHINERY SAMM50 PROTEIN FAMILY MEMBER"/>
    <property type="match status" value="1"/>
</dbReference>
<dbReference type="EMBL" id="RAYI01000003">
    <property type="protein sequence ID" value="RLT74805.1"/>
    <property type="molecule type" value="Genomic_DNA"/>
</dbReference>
<evidence type="ECO:0000256" key="1">
    <source>
        <dbReference type="ARBA" id="ARBA00004370"/>
    </source>
</evidence>
<evidence type="ECO:0000256" key="7">
    <source>
        <dbReference type="ARBA" id="ARBA00023237"/>
    </source>
</evidence>
<dbReference type="GO" id="GO:0009279">
    <property type="term" value="C:cell outer membrane"/>
    <property type="evidence" value="ECO:0007669"/>
    <property type="project" value="UniProtKB-UniRule"/>
</dbReference>
<evidence type="ECO:0000256" key="3">
    <source>
        <dbReference type="ARBA" id="ARBA00022692"/>
    </source>
</evidence>
<evidence type="ECO:0000256" key="9">
    <source>
        <dbReference type="SAM" id="SignalP"/>
    </source>
</evidence>
<keyword evidence="2" id="KW-1134">Transmembrane beta strand</keyword>
<keyword evidence="4 9" id="KW-0732">Signal</keyword>
<dbReference type="RefSeq" id="WP_121734915.1">
    <property type="nucleotide sequence ID" value="NZ_QXXG01000019.1"/>
</dbReference>
<evidence type="ECO:0000256" key="8">
    <source>
        <dbReference type="NCBIfam" id="TIGR03303"/>
    </source>
</evidence>
<dbReference type="NCBIfam" id="TIGR03303">
    <property type="entry name" value="OM_YaeT"/>
    <property type="match status" value="1"/>
</dbReference>
<dbReference type="Pfam" id="PF07244">
    <property type="entry name" value="POTRA"/>
    <property type="match status" value="4"/>
</dbReference>
<dbReference type="PROSITE" id="PS51779">
    <property type="entry name" value="POTRA"/>
    <property type="match status" value="2"/>
</dbReference>
<dbReference type="InterPro" id="IPR034746">
    <property type="entry name" value="POTRA"/>
</dbReference>
<evidence type="ECO:0000256" key="6">
    <source>
        <dbReference type="ARBA" id="ARBA00023136"/>
    </source>
</evidence>
<dbReference type="InterPro" id="IPR000184">
    <property type="entry name" value="Bac_surfAg_D15"/>
</dbReference>
<feature type="domain" description="POTRA" evidence="10">
    <location>
        <begin position="302"/>
        <end position="383"/>
    </location>
</feature>
<evidence type="ECO:0000256" key="2">
    <source>
        <dbReference type="ARBA" id="ARBA00022452"/>
    </source>
</evidence>
<dbReference type="GO" id="GO:0071709">
    <property type="term" value="P:membrane assembly"/>
    <property type="evidence" value="ECO:0007669"/>
    <property type="project" value="InterPro"/>
</dbReference>
<evidence type="ECO:0000313" key="12">
    <source>
        <dbReference type="Proteomes" id="UP000278164"/>
    </source>
</evidence>
<keyword evidence="6" id="KW-0472">Membrane</keyword>
<comment type="caution">
    <text evidence="11">The sequence shown here is derived from an EMBL/GenBank/DDBJ whole genome shotgun (WGS) entry which is preliminary data.</text>
</comment>
<dbReference type="Gene3D" id="3.10.20.310">
    <property type="entry name" value="membrane protein fhac"/>
    <property type="match status" value="5"/>
</dbReference>
<proteinExistence type="predicted"/>
<dbReference type="Gene3D" id="2.40.160.50">
    <property type="entry name" value="membrane protein fhac: a member of the omp85/tpsb transporter family"/>
    <property type="match status" value="1"/>
</dbReference>
<gene>
    <name evidence="11" type="primary">bamA</name>
    <name evidence="11" type="ORF">D7V78_02865</name>
</gene>
<evidence type="ECO:0000259" key="10">
    <source>
        <dbReference type="PROSITE" id="PS51779"/>
    </source>
</evidence>
<dbReference type="PROSITE" id="PS51257">
    <property type="entry name" value="PROKAR_LIPOPROTEIN"/>
    <property type="match status" value="1"/>
</dbReference>